<evidence type="ECO:0000256" key="1">
    <source>
        <dbReference type="ARBA" id="ARBA00004496"/>
    </source>
</evidence>
<evidence type="ECO:0000256" key="6">
    <source>
        <dbReference type="ARBA" id="ARBA00022723"/>
    </source>
</evidence>
<evidence type="ECO:0000256" key="3">
    <source>
        <dbReference type="ARBA" id="ARBA00019010"/>
    </source>
</evidence>
<evidence type="ECO:0000313" key="12">
    <source>
        <dbReference type="Proteomes" id="UP000257317"/>
    </source>
</evidence>
<dbReference type="Gene3D" id="3.40.50.300">
    <property type="entry name" value="P-loop containing nucleotide triphosphate hydrolases"/>
    <property type="match status" value="1"/>
</dbReference>
<dbReference type="SUPFAM" id="SSF52540">
    <property type="entry name" value="P-loop containing nucleoside triphosphate hydrolases"/>
    <property type="match status" value="1"/>
</dbReference>
<dbReference type="PANTHER" id="PTHR33540:SF2">
    <property type="entry name" value="TRNA THREONYLCARBAMOYLADENOSINE BIOSYNTHESIS PROTEIN TSAE"/>
    <property type="match status" value="1"/>
</dbReference>
<proteinExistence type="inferred from homology"/>
<dbReference type="InterPro" id="IPR027417">
    <property type="entry name" value="P-loop_NTPase"/>
</dbReference>
<dbReference type="NCBIfam" id="TIGR00150">
    <property type="entry name" value="T6A_YjeE"/>
    <property type="match status" value="1"/>
</dbReference>
<comment type="subcellular location">
    <subcellularLocation>
        <location evidence="1">Cytoplasm</location>
    </subcellularLocation>
</comment>
<evidence type="ECO:0000256" key="4">
    <source>
        <dbReference type="ARBA" id="ARBA00022490"/>
    </source>
</evidence>
<keyword evidence="8" id="KW-0067">ATP-binding</keyword>
<keyword evidence="7" id="KW-0547">Nucleotide-binding</keyword>
<dbReference type="AlphaFoldDB" id="A0A2Z6TEG8"/>
<dbReference type="PANTHER" id="PTHR33540">
    <property type="entry name" value="TRNA THREONYLCARBAMOYLADENOSINE BIOSYNTHESIS PROTEIN TSAE"/>
    <property type="match status" value="1"/>
</dbReference>
<dbReference type="GO" id="GO:0005524">
    <property type="term" value="F:ATP binding"/>
    <property type="evidence" value="ECO:0007669"/>
    <property type="project" value="UniProtKB-KW"/>
</dbReference>
<evidence type="ECO:0000313" key="11">
    <source>
        <dbReference type="EMBL" id="GBG04570.1"/>
    </source>
</evidence>
<keyword evidence="6" id="KW-0479">Metal-binding</keyword>
<dbReference type="GO" id="GO:0005737">
    <property type="term" value="C:cytoplasm"/>
    <property type="evidence" value="ECO:0007669"/>
    <property type="project" value="UniProtKB-SubCell"/>
</dbReference>
<evidence type="ECO:0000256" key="8">
    <source>
        <dbReference type="ARBA" id="ARBA00022840"/>
    </source>
</evidence>
<dbReference type="InterPro" id="IPR003442">
    <property type="entry name" value="T6A_TsaE"/>
</dbReference>
<keyword evidence="12" id="KW-1185">Reference proteome</keyword>
<dbReference type="GO" id="GO:0046872">
    <property type="term" value="F:metal ion binding"/>
    <property type="evidence" value="ECO:0007669"/>
    <property type="project" value="UniProtKB-KW"/>
</dbReference>
<keyword evidence="9" id="KW-0460">Magnesium</keyword>
<evidence type="ECO:0000256" key="2">
    <source>
        <dbReference type="ARBA" id="ARBA00007599"/>
    </source>
</evidence>
<evidence type="ECO:0000256" key="9">
    <source>
        <dbReference type="ARBA" id="ARBA00022842"/>
    </source>
</evidence>
<dbReference type="OrthoDB" id="9815896at2"/>
<comment type="caution">
    <text evidence="11">The sequence shown here is derived from an EMBL/GenBank/DDBJ whole genome shotgun (WGS) entry which is preliminary data.</text>
</comment>
<keyword evidence="5" id="KW-0819">tRNA processing</keyword>
<dbReference type="EMBL" id="BFBY01000003">
    <property type="protein sequence ID" value="GBG04570.1"/>
    <property type="molecule type" value="Genomic_DNA"/>
</dbReference>
<name>A0A2Z6TEG8_9LACO</name>
<protein>
    <recommendedName>
        <fullName evidence="3">tRNA threonylcarbamoyladenosine biosynthesis protein TsaE</fullName>
    </recommendedName>
    <alternativeName>
        <fullName evidence="10">t(6)A37 threonylcarbamoyladenosine biosynthesis protein TsaE</fullName>
    </alternativeName>
</protein>
<evidence type="ECO:0000256" key="5">
    <source>
        <dbReference type="ARBA" id="ARBA00022694"/>
    </source>
</evidence>
<dbReference type="RefSeq" id="WP_117117919.1">
    <property type="nucleotide sequence ID" value="NZ_BFBY01000003.1"/>
</dbReference>
<dbReference type="GO" id="GO:0002949">
    <property type="term" value="P:tRNA threonylcarbamoyladenosine modification"/>
    <property type="evidence" value="ECO:0007669"/>
    <property type="project" value="InterPro"/>
</dbReference>
<sequence length="158" mass="18097">MESLKINSDAEMQQLGNTLGKFAQAHDLLLLTGDLGAGKTTLTKGIAKTLEIRRPVKSPTFTIVREYQEGLMPLFHMDMYRLEDGDLSSIDLPAYLASPGLVVIEWPEFIMNDLPTEYLKLKIKRLDNSWDSTEREIEIEAQGQRNQEWWQEVSQNLK</sequence>
<reference evidence="12" key="1">
    <citation type="submission" date="2018-03" db="EMBL/GenBank/DDBJ databases">
        <title>New taxa in the Lactobacillus gasseri group.</title>
        <authorList>
            <person name="Tanizawa Y."/>
            <person name="Tohno M."/>
            <person name="Endo A."/>
            <person name="Arita M."/>
        </authorList>
    </citation>
    <scope>NUCLEOTIDE SEQUENCE [LARGE SCALE GENOMIC DNA]</scope>
    <source>
        <strain evidence="12">DSM 24759</strain>
    </source>
</reference>
<dbReference type="Proteomes" id="UP000257317">
    <property type="component" value="Unassembled WGS sequence"/>
</dbReference>
<gene>
    <name evidence="11" type="primary">tsaE</name>
    <name evidence="11" type="ORF">LrDSM24759_04840</name>
</gene>
<keyword evidence="4" id="KW-0963">Cytoplasm</keyword>
<evidence type="ECO:0000256" key="10">
    <source>
        <dbReference type="ARBA" id="ARBA00032441"/>
    </source>
</evidence>
<dbReference type="Pfam" id="PF02367">
    <property type="entry name" value="TsaE"/>
    <property type="match status" value="1"/>
</dbReference>
<organism evidence="11 12">
    <name type="scientific">Lactobacillus rodentium</name>
    <dbReference type="NCBI Taxonomy" id="947835"/>
    <lineage>
        <taxon>Bacteria</taxon>
        <taxon>Bacillati</taxon>
        <taxon>Bacillota</taxon>
        <taxon>Bacilli</taxon>
        <taxon>Lactobacillales</taxon>
        <taxon>Lactobacillaceae</taxon>
        <taxon>Lactobacillus</taxon>
    </lineage>
</organism>
<comment type="similarity">
    <text evidence="2">Belongs to the TsaE family.</text>
</comment>
<accession>A0A2Z6TEG8</accession>
<evidence type="ECO:0000256" key="7">
    <source>
        <dbReference type="ARBA" id="ARBA00022741"/>
    </source>
</evidence>